<sequence length="75" mass="8705">MKSKDLPSPHIRLLFTDLSGIRHKGVYNELLKVFIEKIDHESSEEVGISYPVETISEWEYEDDQESSDPDIIEIL</sequence>
<accession>A0A1H6RTR5</accession>
<dbReference type="AlphaFoldDB" id="A0A1H6RTR5"/>
<evidence type="ECO:0000313" key="1">
    <source>
        <dbReference type="EMBL" id="SEI59143.1"/>
    </source>
</evidence>
<organism evidence="1 2">
    <name type="scientific">Dyadobacter koreensis</name>
    <dbReference type="NCBI Taxonomy" id="408657"/>
    <lineage>
        <taxon>Bacteria</taxon>
        <taxon>Pseudomonadati</taxon>
        <taxon>Bacteroidota</taxon>
        <taxon>Cytophagia</taxon>
        <taxon>Cytophagales</taxon>
        <taxon>Spirosomataceae</taxon>
        <taxon>Dyadobacter</taxon>
    </lineage>
</organism>
<evidence type="ECO:0000313" key="2">
    <source>
        <dbReference type="Proteomes" id="UP000199532"/>
    </source>
</evidence>
<gene>
    <name evidence="1" type="ORF">SAMN04487995_1528</name>
</gene>
<protein>
    <submittedName>
        <fullName evidence="1">Uncharacterized protein</fullName>
    </submittedName>
</protein>
<proteinExistence type="predicted"/>
<dbReference type="RefSeq" id="WP_090334124.1">
    <property type="nucleotide sequence ID" value="NZ_FNXY01000002.1"/>
</dbReference>
<keyword evidence="2" id="KW-1185">Reference proteome</keyword>
<name>A0A1H6RTR5_9BACT</name>
<dbReference type="Proteomes" id="UP000199532">
    <property type="component" value="Unassembled WGS sequence"/>
</dbReference>
<dbReference type="EMBL" id="FNXY01000002">
    <property type="protein sequence ID" value="SEI59143.1"/>
    <property type="molecule type" value="Genomic_DNA"/>
</dbReference>
<reference evidence="1 2" key="1">
    <citation type="submission" date="2016-10" db="EMBL/GenBank/DDBJ databases">
        <authorList>
            <person name="de Groot N.N."/>
        </authorList>
    </citation>
    <scope>NUCLEOTIDE SEQUENCE [LARGE SCALE GENOMIC DNA]</scope>
    <source>
        <strain evidence="1 2">DSM 19938</strain>
    </source>
</reference>